<protein>
    <submittedName>
        <fullName evidence="1">Uncharacterized protein</fullName>
    </submittedName>
</protein>
<dbReference type="EMBL" id="JAVDXW010000001">
    <property type="protein sequence ID" value="MDR7304369.1"/>
    <property type="molecule type" value="Genomic_DNA"/>
</dbReference>
<accession>A0AAE3ZIT8</accession>
<comment type="caution">
    <text evidence="1">The sequence shown here is derived from an EMBL/GenBank/DDBJ whole genome shotgun (WGS) entry which is preliminary data.</text>
</comment>
<proteinExistence type="predicted"/>
<dbReference type="Proteomes" id="UP001180845">
    <property type="component" value="Unassembled WGS sequence"/>
</dbReference>
<evidence type="ECO:0000313" key="1">
    <source>
        <dbReference type="EMBL" id="MDR7304369.1"/>
    </source>
</evidence>
<keyword evidence="2" id="KW-1185">Reference proteome</keyword>
<name>A0AAE3ZIT8_9ACTN</name>
<reference evidence="1" key="1">
    <citation type="submission" date="2023-07" db="EMBL/GenBank/DDBJ databases">
        <title>Sequencing the genomes of 1000 actinobacteria strains.</title>
        <authorList>
            <person name="Klenk H.-P."/>
        </authorList>
    </citation>
    <scope>NUCLEOTIDE SEQUENCE</scope>
    <source>
        <strain evidence="1">DSM 45977</strain>
    </source>
</reference>
<organism evidence="1 2">
    <name type="scientific">Haloactinomyces albus</name>
    <dbReference type="NCBI Taxonomy" id="1352928"/>
    <lineage>
        <taxon>Bacteria</taxon>
        <taxon>Bacillati</taxon>
        <taxon>Actinomycetota</taxon>
        <taxon>Actinomycetes</taxon>
        <taxon>Actinopolysporales</taxon>
        <taxon>Actinopolysporaceae</taxon>
        <taxon>Haloactinomyces</taxon>
    </lineage>
</organism>
<dbReference type="AlphaFoldDB" id="A0AAE3ZIT8"/>
<dbReference type="RefSeq" id="WP_310278030.1">
    <property type="nucleotide sequence ID" value="NZ_JAVDXW010000001.1"/>
</dbReference>
<evidence type="ECO:0000313" key="2">
    <source>
        <dbReference type="Proteomes" id="UP001180845"/>
    </source>
</evidence>
<gene>
    <name evidence="1" type="ORF">JOF55_004550</name>
</gene>
<sequence>MKISADDLRSLQEAEPGSELVVYEGKVAVRPTADLQAGKYPGALTVVSRADLLAEMRDQNLSEKDLDDLAGRFNTAISNRGG</sequence>